<dbReference type="EMBL" id="CAAKMV010000122">
    <property type="protein sequence ID" value="VIO56028.1"/>
    <property type="molecule type" value="Genomic_DNA"/>
</dbReference>
<dbReference type="Pfam" id="PF09365">
    <property type="entry name" value="DUF2461"/>
    <property type="match status" value="1"/>
</dbReference>
<protein>
    <recommendedName>
        <fullName evidence="3">DUF2461 domain-containing protein</fullName>
    </recommendedName>
</protein>
<dbReference type="PANTHER" id="PTHR36452">
    <property type="entry name" value="CHROMOSOME 12, WHOLE GENOME SHOTGUN SEQUENCE"/>
    <property type="match status" value="1"/>
</dbReference>
<evidence type="ECO:0000256" key="1">
    <source>
        <dbReference type="SAM" id="MobiDB-lite"/>
    </source>
</evidence>
<feature type="compositionally biased region" description="Basic and acidic residues" evidence="1">
    <location>
        <begin position="94"/>
        <end position="107"/>
    </location>
</feature>
<feature type="compositionally biased region" description="Basic residues" evidence="1">
    <location>
        <begin position="452"/>
        <end position="463"/>
    </location>
</feature>
<evidence type="ECO:0000313" key="2">
    <source>
        <dbReference type="EMBL" id="VIO56028.1"/>
    </source>
</evidence>
<proteinExistence type="predicted"/>
<dbReference type="NCBIfam" id="TIGR02453">
    <property type="entry name" value="TIGR02453 family protein"/>
    <property type="match status" value="1"/>
</dbReference>
<dbReference type="AlphaFoldDB" id="A0A4E9DHF5"/>
<feature type="compositionally biased region" description="Acidic residues" evidence="1">
    <location>
        <begin position="468"/>
        <end position="493"/>
    </location>
</feature>
<dbReference type="InterPro" id="IPR012808">
    <property type="entry name" value="CHP02453"/>
</dbReference>
<feature type="compositionally biased region" description="Low complexity" evidence="1">
    <location>
        <begin position="176"/>
        <end position="188"/>
    </location>
</feature>
<feature type="region of interest" description="Disordered" evidence="1">
    <location>
        <begin position="94"/>
        <end position="245"/>
    </location>
</feature>
<reference evidence="2" key="1">
    <citation type="submission" date="2019-04" db="EMBL/GenBank/DDBJ databases">
        <authorList>
            <person name="Melise S."/>
            <person name="Noan J."/>
            <person name="Okalmin O."/>
        </authorList>
    </citation>
    <scope>NUCLEOTIDE SEQUENCE</scope>
    <source>
        <strain evidence="2">FN9</strain>
    </source>
</reference>
<name>A0A4E9DHF5_GIBZA</name>
<feature type="region of interest" description="Disordered" evidence="1">
    <location>
        <begin position="752"/>
        <end position="786"/>
    </location>
</feature>
<gene>
    <name evidence="2" type="ORF">FUG_LOCUS188011</name>
</gene>
<accession>A0A4E9DHF5</accession>
<feature type="compositionally biased region" description="Basic residues" evidence="1">
    <location>
        <begin position="108"/>
        <end position="119"/>
    </location>
</feature>
<sequence length="786" mass="89226">MTKPGTEFIESLHALFREAGLKGRDPQIEFIHMRSTIIQFISKRSSPTRASCRPLRFTDGHKPNAHLVSPSSDFNVDEKRAQLNAANTASDFIDVLKGRNEHRSSRKESRKKTSGKKRSISPPESPKSKAQKRLEAVVTSKAAISTKNSPKKRIKFTKGGAKDANSSPVPKTAQQTNNHTVPTTTTNVESSNQADQEILSPKETNHSNGKLAEKNGTASTQQESDERGDSSAMFPMPPHCEEDTPMEDVSVASTDNHLPPFYRSNILDVITAAKDVNADQWDEFKPTLLGMLDKLQGEPTPEQSDAAVRRLQSAIASIEQERSLIPSESWEKYEEKLFKKAKDGVFDADWGTRLAKISRIIWIEEEEAAMKSKDWNRLRAAARTWAILAEVAGPMMEEGDQQRSNEWLLEKLGDIDFMERFTTRRTSRRTSTTKSQYFEGTDDTEESDAPPAKKRGRPPKKQLKKEESEESYGDELAQEEPEEDDDDDEEDEDAPMKVTFIPLVKMRDTDGVEYEDFKLHKNTLLFLRDLKANNQRPWLKSHDEEYRRALKDWNSFVERTSESVIDADETIPELPIKDVSFRIHRDIRFSKDPTPYKPHFSAAWSRTGRKGPYACYYIHCEPKKSFIGGGLWCPSGDQMHKLRASIDERPNRWRRALNDEAFKRTFLPKAAKKSDPEAALLAFAEKNQSNALKTKPKGFTTEHRDIALLKLRNFTVGTQIDDDLFYRDDAQEKISEIIRPMVGYITFLNSIVMPDPGQDGDSDEDDEVEQDDSEGEPVDDDNSGEE</sequence>
<feature type="compositionally biased region" description="Polar residues" evidence="1">
    <location>
        <begin position="164"/>
        <end position="175"/>
    </location>
</feature>
<evidence type="ECO:0008006" key="3">
    <source>
        <dbReference type="Google" id="ProtNLM"/>
    </source>
</evidence>
<feature type="region of interest" description="Disordered" evidence="1">
    <location>
        <begin position="425"/>
        <end position="498"/>
    </location>
</feature>
<organism evidence="2">
    <name type="scientific">Gibberella zeae</name>
    <name type="common">Wheat head blight fungus</name>
    <name type="synonym">Fusarium graminearum</name>
    <dbReference type="NCBI Taxonomy" id="5518"/>
    <lineage>
        <taxon>Eukaryota</taxon>
        <taxon>Fungi</taxon>
        <taxon>Dikarya</taxon>
        <taxon>Ascomycota</taxon>
        <taxon>Pezizomycotina</taxon>
        <taxon>Sordariomycetes</taxon>
        <taxon>Hypocreomycetidae</taxon>
        <taxon>Hypocreales</taxon>
        <taxon>Nectriaceae</taxon>
        <taxon>Fusarium</taxon>
    </lineage>
</organism>
<dbReference type="PANTHER" id="PTHR36452:SF1">
    <property type="entry name" value="DUF2461 DOMAIN-CONTAINING PROTEIN"/>
    <property type="match status" value="1"/>
</dbReference>
<feature type="compositionally biased region" description="Acidic residues" evidence="1">
    <location>
        <begin position="758"/>
        <end position="786"/>
    </location>
</feature>